<sequence length="357" mass="39956">TCSLLCDVTRWPMSVLTTVDIAAVVVVAVGMVTVVGHRRGGRLHQAVVDAEDPLEGRAELLREPAVQDEVTGRLDGQQAVADEPEESHVIARTMHLRIEKIITRRMHLRIDEIRCVAHKEGDDDSHQHHGDFELLTRHYRSLARTVSQVVAQVARRSPDLHNKAHVQNHQHEQRDDSHEHSCRIDHDDVGVDLLVVQVHPGNGEHLLPSGQPLVRDLEVQKLRTTHDEADQGQQTDDDAGSLHLGENDWEKKTGEGRERERERERKKKTGGFLRLTGVDEEDCLFAAHVEVAVAQPVHQRADGQHTQEEQVAHGQRGQIAVGGRAHGLAAQDDHGHQDAQYAAQADDRLHHRLDEVV</sequence>
<reference evidence="3 4" key="1">
    <citation type="submission" date="2019-01" db="EMBL/GenBank/DDBJ databases">
        <title>A draft genome assembly of the solar-powered sea slug Elysia chlorotica.</title>
        <authorList>
            <person name="Cai H."/>
            <person name="Li Q."/>
            <person name="Fang X."/>
            <person name="Li J."/>
            <person name="Curtis N.E."/>
            <person name="Altenburger A."/>
            <person name="Shibata T."/>
            <person name="Feng M."/>
            <person name="Maeda T."/>
            <person name="Schwartz J.A."/>
            <person name="Shigenobu S."/>
            <person name="Lundholm N."/>
            <person name="Nishiyama T."/>
            <person name="Yang H."/>
            <person name="Hasebe M."/>
            <person name="Li S."/>
            <person name="Pierce S.K."/>
            <person name="Wang J."/>
        </authorList>
    </citation>
    <scope>NUCLEOTIDE SEQUENCE [LARGE SCALE GENOMIC DNA]</scope>
    <source>
        <strain evidence="3">EC2010</strain>
        <tissue evidence="3">Whole organism of an adult</tissue>
    </source>
</reference>
<feature type="non-terminal residue" evidence="3">
    <location>
        <position position="1"/>
    </location>
</feature>
<keyword evidence="4" id="KW-1185">Reference proteome</keyword>
<dbReference type="Proteomes" id="UP000271974">
    <property type="component" value="Unassembled WGS sequence"/>
</dbReference>
<keyword evidence="2" id="KW-1133">Transmembrane helix</keyword>
<evidence type="ECO:0000256" key="2">
    <source>
        <dbReference type="SAM" id="Phobius"/>
    </source>
</evidence>
<dbReference type="AlphaFoldDB" id="A0A433TMX1"/>
<feature type="region of interest" description="Disordered" evidence="1">
    <location>
        <begin position="298"/>
        <end position="320"/>
    </location>
</feature>
<protein>
    <submittedName>
        <fullName evidence="3">Uncharacterized protein</fullName>
    </submittedName>
</protein>
<comment type="caution">
    <text evidence="3">The sequence shown here is derived from an EMBL/GenBank/DDBJ whole genome shotgun (WGS) entry which is preliminary data.</text>
</comment>
<evidence type="ECO:0000313" key="4">
    <source>
        <dbReference type="Proteomes" id="UP000271974"/>
    </source>
</evidence>
<feature type="compositionally biased region" description="Basic and acidic residues" evidence="1">
    <location>
        <begin position="299"/>
        <end position="311"/>
    </location>
</feature>
<keyword evidence="2" id="KW-0472">Membrane</keyword>
<feature type="compositionally biased region" description="Basic and acidic residues" evidence="1">
    <location>
        <begin position="245"/>
        <end position="263"/>
    </location>
</feature>
<proteinExistence type="predicted"/>
<feature type="compositionally biased region" description="Basic and acidic residues" evidence="1">
    <location>
        <begin position="169"/>
        <end position="183"/>
    </location>
</feature>
<evidence type="ECO:0000256" key="1">
    <source>
        <dbReference type="SAM" id="MobiDB-lite"/>
    </source>
</evidence>
<organism evidence="3 4">
    <name type="scientific">Elysia chlorotica</name>
    <name type="common">Eastern emerald elysia</name>
    <name type="synonym">Sea slug</name>
    <dbReference type="NCBI Taxonomy" id="188477"/>
    <lineage>
        <taxon>Eukaryota</taxon>
        <taxon>Metazoa</taxon>
        <taxon>Spiralia</taxon>
        <taxon>Lophotrochozoa</taxon>
        <taxon>Mollusca</taxon>
        <taxon>Gastropoda</taxon>
        <taxon>Heterobranchia</taxon>
        <taxon>Euthyneura</taxon>
        <taxon>Panpulmonata</taxon>
        <taxon>Sacoglossa</taxon>
        <taxon>Placobranchoidea</taxon>
        <taxon>Plakobranchidae</taxon>
        <taxon>Elysia</taxon>
    </lineage>
</organism>
<evidence type="ECO:0000313" key="3">
    <source>
        <dbReference type="EMBL" id="RUS82914.1"/>
    </source>
</evidence>
<feature type="region of interest" description="Disordered" evidence="1">
    <location>
        <begin position="225"/>
        <end position="267"/>
    </location>
</feature>
<gene>
    <name evidence="3" type="ORF">EGW08_009337</name>
</gene>
<feature type="non-terminal residue" evidence="3">
    <location>
        <position position="357"/>
    </location>
</feature>
<feature type="transmembrane region" description="Helical" evidence="2">
    <location>
        <begin position="13"/>
        <end position="35"/>
    </location>
</feature>
<name>A0A433TMX1_ELYCH</name>
<accession>A0A433TMX1</accession>
<keyword evidence="2" id="KW-0812">Transmembrane</keyword>
<dbReference type="EMBL" id="RQTK01000266">
    <property type="protein sequence ID" value="RUS82914.1"/>
    <property type="molecule type" value="Genomic_DNA"/>
</dbReference>
<feature type="region of interest" description="Disordered" evidence="1">
    <location>
        <begin position="162"/>
        <end position="183"/>
    </location>
</feature>